<feature type="compositionally biased region" description="Basic and acidic residues" evidence="1">
    <location>
        <begin position="389"/>
        <end position="398"/>
    </location>
</feature>
<feature type="compositionally biased region" description="Polar residues" evidence="1">
    <location>
        <begin position="219"/>
        <end position="230"/>
    </location>
</feature>
<feature type="compositionally biased region" description="Polar residues" evidence="1">
    <location>
        <begin position="103"/>
        <end position="114"/>
    </location>
</feature>
<dbReference type="AlphaFoldDB" id="A0A9Q0EJ37"/>
<feature type="compositionally biased region" description="Polar residues" evidence="1">
    <location>
        <begin position="335"/>
        <end position="346"/>
    </location>
</feature>
<dbReference type="Proteomes" id="UP001148018">
    <property type="component" value="Unassembled WGS sequence"/>
</dbReference>
<dbReference type="OrthoDB" id="10653820at2759"/>
<accession>A0A9Q0EJ37</accession>
<feature type="compositionally biased region" description="Basic residues" evidence="1">
    <location>
        <begin position="236"/>
        <end position="254"/>
    </location>
</feature>
<feature type="compositionally biased region" description="Basic and acidic residues" evidence="1">
    <location>
        <begin position="187"/>
        <end position="199"/>
    </location>
</feature>
<feature type="compositionally biased region" description="Basic and acidic residues" evidence="1">
    <location>
        <begin position="1"/>
        <end position="17"/>
    </location>
</feature>
<protein>
    <submittedName>
        <fullName evidence="2">Uncharacterized protein</fullName>
    </submittedName>
</protein>
<evidence type="ECO:0000313" key="3">
    <source>
        <dbReference type="Proteomes" id="UP001148018"/>
    </source>
</evidence>
<feature type="region of interest" description="Disordered" evidence="1">
    <location>
        <begin position="44"/>
        <end position="421"/>
    </location>
</feature>
<evidence type="ECO:0000256" key="1">
    <source>
        <dbReference type="SAM" id="MobiDB-lite"/>
    </source>
</evidence>
<gene>
    <name evidence="2" type="ORF">NHX12_023327</name>
</gene>
<evidence type="ECO:0000313" key="2">
    <source>
        <dbReference type="EMBL" id="KAJ3608797.1"/>
    </source>
</evidence>
<name>A0A9Q0EJ37_9TELE</name>
<feature type="compositionally biased region" description="Basic and acidic residues" evidence="1">
    <location>
        <begin position="273"/>
        <end position="282"/>
    </location>
</feature>
<feature type="compositionally biased region" description="Basic residues" evidence="1">
    <location>
        <begin position="120"/>
        <end position="138"/>
    </location>
</feature>
<feature type="compositionally biased region" description="Basic and acidic residues" evidence="1">
    <location>
        <begin position="303"/>
        <end position="315"/>
    </location>
</feature>
<sequence>MDKVTDTPHARLIDHSDLSSSEDDAVPLSELLKKLEKNCEKHCENVGKDKSVPDSSDDEDDVPLGNLLKKDDKPSEKTAGLSTDVSSDDEPLAKFTKRHPPKNTASSSDNQPLSEVSKRPLSRQRTKAHRKPKAVKKPKVLDSSDDEDDVPLVNLLEKPKDDEPSEKTAGLSSSEEEDDVPLVNLLKKSEDEKASEKTADVSSDDEPLAKFTKRHPPKNTASSSDNQPLSEVSKRPLSRQRTKAHRKPKAVKKPKVLDSSDNEDDVPLVNLLEKPKDDEPSEKTAGLSSSEEEDDVPLVNLLKKSEDEKASEKTADVSSDDEPLAKFTKRHPPKNTASSSDNQPLSEVSKRPLSRQRTKAHRKPKAVKKPKVLDSSDDEDDVPLVNLLEKPKDDEPSEKTAGSWSDSSDDEPQMEIGEKNPPRLTKFLKVVVERCDVEGFGRATEMVQVKNYKAVQDDVVKNTGMQLI</sequence>
<dbReference type="EMBL" id="JANIIK010000039">
    <property type="protein sequence ID" value="KAJ3608797.1"/>
    <property type="molecule type" value="Genomic_DNA"/>
</dbReference>
<proteinExistence type="predicted"/>
<comment type="caution">
    <text evidence="2">The sequence shown here is derived from an EMBL/GenBank/DDBJ whole genome shotgun (WGS) entry which is preliminary data.</text>
</comment>
<reference evidence="2" key="1">
    <citation type="submission" date="2022-07" db="EMBL/GenBank/DDBJ databases">
        <title>Chromosome-level genome of Muraenolepis orangiensis.</title>
        <authorList>
            <person name="Kim J."/>
        </authorList>
    </citation>
    <scope>NUCLEOTIDE SEQUENCE</scope>
    <source>
        <strain evidence="2">KU_S4_2022</strain>
        <tissue evidence="2">Muscle</tissue>
    </source>
</reference>
<keyword evidence="3" id="KW-1185">Reference proteome</keyword>
<organism evidence="2 3">
    <name type="scientific">Muraenolepis orangiensis</name>
    <name type="common">Patagonian moray cod</name>
    <dbReference type="NCBI Taxonomy" id="630683"/>
    <lineage>
        <taxon>Eukaryota</taxon>
        <taxon>Metazoa</taxon>
        <taxon>Chordata</taxon>
        <taxon>Craniata</taxon>
        <taxon>Vertebrata</taxon>
        <taxon>Euteleostomi</taxon>
        <taxon>Actinopterygii</taxon>
        <taxon>Neopterygii</taxon>
        <taxon>Teleostei</taxon>
        <taxon>Neoteleostei</taxon>
        <taxon>Acanthomorphata</taxon>
        <taxon>Zeiogadaria</taxon>
        <taxon>Gadariae</taxon>
        <taxon>Gadiformes</taxon>
        <taxon>Muraenolepidoidei</taxon>
        <taxon>Muraenolepididae</taxon>
        <taxon>Muraenolepis</taxon>
    </lineage>
</organism>
<feature type="region of interest" description="Disordered" evidence="1">
    <location>
        <begin position="1"/>
        <end position="24"/>
    </location>
</feature>
<feature type="compositionally biased region" description="Basic residues" evidence="1">
    <location>
        <begin position="352"/>
        <end position="370"/>
    </location>
</feature>
<feature type="compositionally biased region" description="Basic and acidic residues" evidence="1">
    <location>
        <begin position="157"/>
        <end position="166"/>
    </location>
</feature>